<feature type="compositionally biased region" description="Basic and acidic residues" evidence="5">
    <location>
        <begin position="369"/>
        <end position="381"/>
    </location>
</feature>
<evidence type="ECO:0000259" key="7">
    <source>
        <dbReference type="PROSITE" id="PS51058"/>
    </source>
</evidence>
<keyword evidence="1" id="KW-0479">Metal-binding</keyword>
<keyword evidence="8" id="KW-1185">Reference proteome</keyword>
<dbReference type="InterPro" id="IPR016197">
    <property type="entry name" value="Chromo-like_dom_sf"/>
</dbReference>
<keyword evidence="3" id="KW-0862">Zinc</keyword>
<reference evidence="9 10" key="1">
    <citation type="submission" date="2025-05" db="UniProtKB">
        <authorList>
            <consortium name="RefSeq"/>
        </authorList>
    </citation>
    <scope>IDENTIFICATION</scope>
    <source>
        <tissue evidence="9 10">Muscle</tissue>
    </source>
</reference>
<dbReference type="Pfam" id="PF00385">
    <property type="entry name" value="Chromo"/>
    <property type="match status" value="1"/>
</dbReference>
<dbReference type="RefSeq" id="XP_022235198.1">
    <property type="nucleotide sequence ID" value="XM_022379490.1"/>
</dbReference>
<evidence type="ECO:0000256" key="2">
    <source>
        <dbReference type="ARBA" id="ARBA00022771"/>
    </source>
</evidence>
<feature type="region of interest" description="Disordered" evidence="5">
    <location>
        <begin position="557"/>
        <end position="586"/>
    </location>
</feature>
<dbReference type="CDD" id="cd00024">
    <property type="entry name" value="CD_CSD"/>
    <property type="match status" value="1"/>
</dbReference>
<dbReference type="Gene3D" id="2.40.50.40">
    <property type="match status" value="1"/>
</dbReference>
<dbReference type="Pfam" id="PF02008">
    <property type="entry name" value="zf-CXXC"/>
    <property type="match status" value="1"/>
</dbReference>
<feature type="domain" description="CXXC-type" evidence="7">
    <location>
        <begin position="209"/>
        <end position="256"/>
    </location>
</feature>
<feature type="compositionally biased region" description="Basic and acidic residues" evidence="5">
    <location>
        <begin position="389"/>
        <end position="432"/>
    </location>
</feature>
<feature type="compositionally biased region" description="Polar residues" evidence="5">
    <location>
        <begin position="32"/>
        <end position="45"/>
    </location>
</feature>
<evidence type="ECO:0000313" key="9">
    <source>
        <dbReference type="RefSeq" id="XP_013791499.1"/>
    </source>
</evidence>
<dbReference type="SUPFAM" id="SSF54160">
    <property type="entry name" value="Chromo domain-like"/>
    <property type="match status" value="1"/>
</dbReference>
<dbReference type="InterPro" id="IPR000953">
    <property type="entry name" value="Chromo/chromo_shadow_dom"/>
</dbReference>
<dbReference type="InterPro" id="IPR044251">
    <property type="entry name" value="LHP1-like"/>
</dbReference>
<feature type="region of interest" description="Disordered" evidence="5">
    <location>
        <begin position="1"/>
        <end position="50"/>
    </location>
</feature>
<feature type="compositionally biased region" description="Basic and acidic residues" evidence="5">
    <location>
        <begin position="143"/>
        <end position="155"/>
    </location>
</feature>
<evidence type="ECO:0000256" key="1">
    <source>
        <dbReference type="ARBA" id="ARBA00022723"/>
    </source>
</evidence>
<evidence type="ECO:0000256" key="3">
    <source>
        <dbReference type="ARBA" id="ARBA00022833"/>
    </source>
</evidence>
<dbReference type="SMART" id="SM00298">
    <property type="entry name" value="CHROMO"/>
    <property type="match status" value="1"/>
</dbReference>
<dbReference type="PANTHER" id="PTHR47240:SF2">
    <property type="entry name" value="CHROMO DOMAIN-CONTAINING PROTEIN LHP1"/>
    <property type="match status" value="1"/>
</dbReference>
<evidence type="ECO:0000259" key="6">
    <source>
        <dbReference type="PROSITE" id="PS50013"/>
    </source>
</evidence>
<dbReference type="InterPro" id="IPR023780">
    <property type="entry name" value="Chromo_domain"/>
</dbReference>
<dbReference type="PANTHER" id="PTHR47240">
    <property type="entry name" value="CHROMO DOMAIN-CONTAINING PROTEIN LHP1"/>
    <property type="match status" value="1"/>
</dbReference>
<name>A0ABM1RUZ3_LIMPO</name>
<feature type="compositionally biased region" description="Polar residues" evidence="5">
    <location>
        <begin position="358"/>
        <end position="367"/>
    </location>
</feature>
<feature type="domain" description="Chromo" evidence="6">
    <location>
        <begin position="264"/>
        <end position="322"/>
    </location>
</feature>
<dbReference type="GeneID" id="106475358"/>
<evidence type="ECO:0000256" key="4">
    <source>
        <dbReference type="PROSITE-ProRule" id="PRU00509"/>
    </source>
</evidence>
<feature type="compositionally biased region" description="Polar residues" evidence="5">
    <location>
        <begin position="156"/>
        <end position="165"/>
    </location>
</feature>
<dbReference type="PROSITE" id="PS51058">
    <property type="entry name" value="ZF_CXXC"/>
    <property type="match status" value="1"/>
</dbReference>
<feature type="compositionally biased region" description="Basic and acidic residues" evidence="5">
    <location>
        <begin position="313"/>
        <end position="332"/>
    </location>
</feature>
<sequence>MVGKKHPFSTFKSKPRHSLASGAQKKMKQQRRVSTSLKPPSTSTVRPDERKKEDFLKCGPCGSIFHTLTTFITIKGMVTGCQSLRLSSSTTAKESSSSSLKSHFLKADHTHKRTVPHSTSGKNPSSVNAATKKPSATNIFERNTPDTNRDERKTSDTSSSNSTGRQIRIPKLTPKMLALQQEKMNFKMGIFPTQRESTIKEIKSPEVSVKGTKQACGECEGCLRVEDCGECATCLDKKKFGGPGRLKKKCLLKSCEEFTINRVYQVEKVLGKRYHQGVLEYLLKWKGYPSSENCWEPEVNILSKNLIEEFEKQQEVDGRKGRERAYSPEPVRRKIKSPARKLREKYMSPRLQLNSVKIPRTSSNESVTEVEKKRAREKTDSPEPVTKLIKLEVEESPKECDHQEAKEPANKTSRENESLEHTPVEQEVRELIETDSALPEPEATISQKNTELDQEVGKVTKKHHLSQDPKTIKPAMIIKNTENKHSKKEIMLQKDTFYEQIGLQKKRGRGRPKGTRKVGRPRKTEVRVGRITKMKEKFAILRKQKSFHRLKSLFPATMKPKGSVDNNEQKLTTNNTSPNNYDNGDFELEEFDKDEDQIIDEKGRTITDTEQITSSESEGRNRRSTSLAARNFIKSVCRRIQNTKKLEKIWADNENKILQRRFLEDSSGSEWEDEDDEVASEVSNDKPDEDGDPQKKVPMVNRLLLLENFFRKPFFFFYLKAIGLVCLDTMEDIVV</sequence>
<feature type="region of interest" description="Disordered" evidence="5">
    <location>
        <begin position="110"/>
        <end position="169"/>
    </location>
</feature>
<feature type="compositionally biased region" description="Basic residues" evidence="5">
    <location>
        <begin position="1"/>
        <end position="17"/>
    </location>
</feature>
<evidence type="ECO:0000313" key="10">
    <source>
        <dbReference type="RefSeq" id="XP_022235198.1"/>
    </source>
</evidence>
<feature type="compositionally biased region" description="Polar residues" evidence="5">
    <location>
        <begin position="564"/>
        <end position="582"/>
    </location>
</feature>
<feature type="region of interest" description="Disordered" evidence="5">
    <location>
        <begin position="358"/>
        <end position="473"/>
    </location>
</feature>
<protein>
    <submittedName>
        <fullName evidence="9 10">M-phase phosphoprotein 8-like</fullName>
    </submittedName>
</protein>
<dbReference type="InterPro" id="IPR002857">
    <property type="entry name" value="Znf_CXXC"/>
</dbReference>
<accession>A0ABM1RUZ3</accession>
<feature type="region of interest" description="Disordered" evidence="5">
    <location>
        <begin position="667"/>
        <end position="694"/>
    </location>
</feature>
<gene>
    <name evidence="9 10" type="primary">LOC106475358</name>
</gene>
<feature type="region of interest" description="Disordered" evidence="5">
    <location>
        <begin position="313"/>
        <end position="336"/>
    </location>
</feature>
<organism evidence="8 10">
    <name type="scientific">Limulus polyphemus</name>
    <name type="common">Atlantic horseshoe crab</name>
    <dbReference type="NCBI Taxonomy" id="6850"/>
    <lineage>
        <taxon>Eukaryota</taxon>
        <taxon>Metazoa</taxon>
        <taxon>Ecdysozoa</taxon>
        <taxon>Arthropoda</taxon>
        <taxon>Chelicerata</taxon>
        <taxon>Merostomata</taxon>
        <taxon>Xiphosura</taxon>
        <taxon>Limulidae</taxon>
        <taxon>Limulus</taxon>
    </lineage>
</organism>
<dbReference type="Proteomes" id="UP000694941">
    <property type="component" value="Unplaced"/>
</dbReference>
<dbReference type="RefSeq" id="XP_013791499.1">
    <property type="nucleotide sequence ID" value="XM_013936045.2"/>
</dbReference>
<dbReference type="PROSITE" id="PS50013">
    <property type="entry name" value="CHROMO_2"/>
    <property type="match status" value="1"/>
</dbReference>
<feature type="compositionally biased region" description="Acidic residues" evidence="5">
    <location>
        <begin position="670"/>
        <end position="679"/>
    </location>
</feature>
<evidence type="ECO:0000256" key="5">
    <source>
        <dbReference type="SAM" id="MobiDB-lite"/>
    </source>
</evidence>
<proteinExistence type="predicted"/>
<feature type="region of interest" description="Disordered" evidence="5">
    <location>
        <begin position="600"/>
        <end position="625"/>
    </location>
</feature>
<evidence type="ECO:0000313" key="8">
    <source>
        <dbReference type="Proteomes" id="UP000694941"/>
    </source>
</evidence>
<feature type="compositionally biased region" description="Polar residues" evidence="5">
    <location>
        <begin position="116"/>
        <end position="141"/>
    </location>
</feature>
<keyword evidence="2 4" id="KW-0863">Zinc-finger</keyword>